<dbReference type="CDD" id="cd00093">
    <property type="entry name" value="HTH_XRE"/>
    <property type="match status" value="1"/>
</dbReference>
<proteinExistence type="predicted"/>
<dbReference type="GO" id="GO:0003677">
    <property type="term" value="F:DNA binding"/>
    <property type="evidence" value="ECO:0007669"/>
    <property type="project" value="InterPro"/>
</dbReference>
<evidence type="ECO:0000313" key="2">
    <source>
        <dbReference type="EMBL" id="AJT50598.1"/>
    </source>
</evidence>
<reference evidence="2 3" key="1">
    <citation type="journal article" date="2012" name="J. Bacteriol.">
        <title>Genome sequence of Lactobacillus mucosae LM1, isolated from piglet feces.</title>
        <authorList>
            <person name="Lee J.H."/>
            <person name="Valeriano V.D."/>
            <person name="Shin Y.R."/>
            <person name="Chae J.P."/>
            <person name="Kim G.B."/>
            <person name="Ham J.S."/>
            <person name="Chun J."/>
            <person name="Kang D.K."/>
        </authorList>
    </citation>
    <scope>NUCLEOTIDE SEQUENCE [LARGE SCALE GENOMIC DNA]</scope>
    <source>
        <strain evidence="2 3">LM1</strain>
    </source>
</reference>
<dbReference type="KEGG" id="lmu:LBLM1_05820"/>
<accession>A0A0D4CKG6</accession>
<organism evidence="2 3">
    <name type="scientific">Limosilactobacillus mucosae LM1</name>
    <dbReference type="NCBI Taxonomy" id="1130798"/>
    <lineage>
        <taxon>Bacteria</taxon>
        <taxon>Bacillati</taxon>
        <taxon>Bacillota</taxon>
        <taxon>Bacilli</taxon>
        <taxon>Lactobacillales</taxon>
        <taxon>Lactobacillaceae</taxon>
        <taxon>Limosilactobacillus</taxon>
    </lineage>
</organism>
<dbReference type="Pfam" id="PF05339">
    <property type="entry name" value="DUF739"/>
    <property type="match status" value="1"/>
</dbReference>
<dbReference type="AlphaFoldDB" id="A0A0D4CKG6"/>
<dbReference type="InterPro" id="IPR008003">
    <property type="entry name" value="DUF739"/>
</dbReference>
<dbReference type="SUPFAM" id="SSF47413">
    <property type="entry name" value="lambda repressor-like DNA-binding domains"/>
    <property type="match status" value="1"/>
</dbReference>
<evidence type="ECO:0000259" key="1">
    <source>
        <dbReference type="PROSITE" id="PS50943"/>
    </source>
</evidence>
<gene>
    <name evidence="2" type="ORF">LBLM1_05820</name>
</gene>
<dbReference type="Proteomes" id="UP000003645">
    <property type="component" value="Chromosome"/>
</dbReference>
<dbReference type="InterPro" id="IPR010982">
    <property type="entry name" value="Lambda_DNA-bd_dom_sf"/>
</dbReference>
<dbReference type="Gene3D" id="1.10.260.40">
    <property type="entry name" value="lambda repressor-like DNA-binding domains"/>
    <property type="match status" value="1"/>
</dbReference>
<feature type="domain" description="HTH cro/C1-type" evidence="1">
    <location>
        <begin position="15"/>
        <end position="69"/>
    </location>
</feature>
<dbReference type="HOGENOM" id="CLU_066192_46_5_9"/>
<protein>
    <recommendedName>
        <fullName evidence="1">HTH cro/C1-type domain-containing protein</fullName>
    </recommendedName>
</protein>
<dbReference type="PROSITE" id="PS50943">
    <property type="entry name" value="HTH_CROC1"/>
    <property type="match status" value="1"/>
</dbReference>
<evidence type="ECO:0000313" key="3">
    <source>
        <dbReference type="Proteomes" id="UP000003645"/>
    </source>
</evidence>
<dbReference type="EMBL" id="CP011013">
    <property type="protein sequence ID" value="AJT50598.1"/>
    <property type="molecule type" value="Genomic_DNA"/>
</dbReference>
<dbReference type="InterPro" id="IPR001387">
    <property type="entry name" value="Cro/C1-type_HTH"/>
</dbReference>
<name>A0A0D4CKG6_LIMMU</name>
<sequence length="92" mass="10699">MMYTKQTNNFDYSLLRKRMVEYRYNITSLAAAVGMDKGLLGAKLRNRTEFNQRQITKIAKVLDIDLREVPAYFFVSNVDKQSTKTITNKIEA</sequence>
<dbReference type="RefSeq" id="WP_045025347.1">
    <property type="nucleotide sequence ID" value="NZ_CP011013.1"/>
</dbReference>
<keyword evidence="3" id="KW-1185">Reference proteome</keyword>